<name>A0ABS3YBU9_9BACT</name>
<dbReference type="InterPro" id="IPR014284">
    <property type="entry name" value="RNA_pol_sigma-70_dom"/>
</dbReference>
<protein>
    <submittedName>
        <fullName evidence="4">Sigma-70 family RNA polymerase sigma factor</fullName>
    </submittedName>
</protein>
<sequence>METLRPLLTTYAYNITGSLEEAKDIVQDAYLHYMQADRSQVRDEKAYLVRTVINRSINRKKQQQSQAAEYPGQWLPEPVATERADHSLLRSDVLSYSLMVLLERLNPRQRAVFILREAFDYDHADIAATLNISEDYSRQLLARARKQLGTPNIQAYSDTDLAKYRDAIMRNDIETLERLLNEDITVISDGGGKAIAALHPVTGKKDAIALLAGLYKKMYAHLEPHPTFVNNQPAVLWYNNGKLINCQVFTFVKGAISNVFMIRNPDKLSNLEK</sequence>
<dbReference type="PANTHER" id="PTHR30173:SF36">
    <property type="entry name" value="ECF RNA POLYMERASE SIGMA FACTOR SIGJ"/>
    <property type="match status" value="1"/>
</dbReference>
<dbReference type="InterPro" id="IPR007627">
    <property type="entry name" value="RNA_pol_sigma70_r2"/>
</dbReference>
<evidence type="ECO:0000256" key="1">
    <source>
        <dbReference type="ARBA" id="ARBA00011344"/>
    </source>
</evidence>
<dbReference type="CDD" id="cd06171">
    <property type="entry name" value="Sigma70_r4"/>
    <property type="match status" value="1"/>
</dbReference>
<accession>A0ABS3YBU9</accession>
<dbReference type="InterPro" id="IPR013325">
    <property type="entry name" value="RNA_pol_sigma_r2"/>
</dbReference>
<dbReference type="Gene3D" id="1.10.1740.10">
    <property type="match status" value="1"/>
</dbReference>
<dbReference type="NCBIfam" id="TIGR02937">
    <property type="entry name" value="sigma70-ECF"/>
    <property type="match status" value="1"/>
</dbReference>
<feature type="domain" description="RNA polymerase sigma factor 70 region 4 type 2" evidence="3">
    <location>
        <begin position="98"/>
        <end position="148"/>
    </location>
</feature>
<dbReference type="Gene3D" id="3.10.450.50">
    <property type="match status" value="1"/>
</dbReference>
<dbReference type="RefSeq" id="WP_209144364.1">
    <property type="nucleotide sequence ID" value="NZ_JAGHKP010000001.1"/>
</dbReference>
<gene>
    <name evidence="4" type="ORF">J7I43_06285</name>
</gene>
<organism evidence="4 5">
    <name type="scientific">Chitinophaga chungangae</name>
    <dbReference type="NCBI Taxonomy" id="2821488"/>
    <lineage>
        <taxon>Bacteria</taxon>
        <taxon>Pseudomonadati</taxon>
        <taxon>Bacteroidota</taxon>
        <taxon>Chitinophagia</taxon>
        <taxon>Chitinophagales</taxon>
        <taxon>Chitinophagaceae</taxon>
        <taxon>Chitinophaga</taxon>
    </lineage>
</organism>
<dbReference type="InterPro" id="IPR036388">
    <property type="entry name" value="WH-like_DNA-bd_sf"/>
</dbReference>
<comment type="caution">
    <text evidence="4">The sequence shown here is derived from an EMBL/GenBank/DDBJ whole genome shotgun (WGS) entry which is preliminary data.</text>
</comment>
<dbReference type="PANTHER" id="PTHR30173">
    <property type="entry name" value="SIGMA 19 FACTOR"/>
    <property type="match status" value="1"/>
</dbReference>
<reference evidence="5" key="1">
    <citation type="submission" date="2021-03" db="EMBL/GenBank/DDBJ databases">
        <title>Assistant Professor.</title>
        <authorList>
            <person name="Huq M.A."/>
        </authorList>
    </citation>
    <scope>NUCLEOTIDE SEQUENCE [LARGE SCALE GENOMIC DNA]</scope>
    <source>
        <strain evidence="5">MAH-28</strain>
    </source>
</reference>
<dbReference type="InterPro" id="IPR052704">
    <property type="entry name" value="ECF_Sigma-70_Domain"/>
</dbReference>
<dbReference type="SUPFAM" id="SSF88659">
    <property type="entry name" value="Sigma3 and sigma4 domains of RNA polymerase sigma factors"/>
    <property type="match status" value="1"/>
</dbReference>
<dbReference type="Proteomes" id="UP000679126">
    <property type="component" value="Unassembled WGS sequence"/>
</dbReference>
<feature type="domain" description="RNA polymerase sigma-70 region 2" evidence="2">
    <location>
        <begin position="2"/>
        <end position="64"/>
    </location>
</feature>
<comment type="subunit">
    <text evidence="1">Interacts transiently with the RNA polymerase catalytic core formed by RpoA, RpoB, RpoC and RpoZ (2 alpha, 1 beta, 1 beta' and 1 omega subunit) to form the RNA polymerase holoenzyme that can initiate transcription.</text>
</comment>
<dbReference type="SUPFAM" id="SSF54427">
    <property type="entry name" value="NTF2-like"/>
    <property type="match status" value="1"/>
</dbReference>
<dbReference type="Gene3D" id="1.10.10.10">
    <property type="entry name" value="Winged helix-like DNA-binding domain superfamily/Winged helix DNA-binding domain"/>
    <property type="match status" value="1"/>
</dbReference>
<evidence type="ECO:0000259" key="3">
    <source>
        <dbReference type="Pfam" id="PF08281"/>
    </source>
</evidence>
<dbReference type="Pfam" id="PF04542">
    <property type="entry name" value="Sigma70_r2"/>
    <property type="match status" value="1"/>
</dbReference>
<dbReference type="InterPro" id="IPR013324">
    <property type="entry name" value="RNA_pol_sigma_r3/r4-like"/>
</dbReference>
<proteinExistence type="predicted"/>
<evidence type="ECO:0000313" key="4">
    <source>
        <dbReference type="EMBL" id="MBO9151808.1"/>
    </source>
</evidence>
<evidence type="ECO:0000259" key="2">
    <source>
        <dbReference type="Pfam" id="PF04542"/>
    </source>
</evidence>
<dbReference type="InterPro" id="IPR032710">
    <property type="entry name" value="NTF2-like_dom_sf"/>
</dbReference>
<dbReference type="SUPFAM" id="SSF88946">
    <property type="entry name" value="Sigma2 domain of RNA polymerase sigma factors"/>
    <property type="match status" value="1"/>
</dbReference>
<dbReference type="InterPro" id="IPR013249">
    <property type="entry name" value="RNA_pol_sigma70_r4_t2"/>
</dbReference>
<keyword evidence="5" id="KW-1185">Reference proteome</keyword>
<dbReference type="Pfam" id="PF08281">
    <property type="entry name" value="Sigma70_r4_2"/>
    <property type="match status" value="1"/>
</dbReference>
<evidence type="ECO:0000313" key="5">
    <source>
        <dbReference type="Proteomes" id="UP000679126"/>
    </source>
</evidence>
<dbReference type="EMBL" id="JAGHKP010000001">
    <property type="protein sequence ID" value="MBO9151808.1"/>
    <property type="molecule type" value="Genomic_DNA"/>
</dbReference>